<dbReference type="EMBL" id="JABEZY010000013">
    <property type="protein sequence ID" value="MBA0752145.1"/>
    <property type="molecule type" value="Genomic_DNA"/>
</dbReference>
<sequence length="77" mass="9054">MSVWVAAHQLVLLSNLISTPLLMNLRQNQSQGWWLEMFRGRSLPSKQWFMGRRPPSLQQMPLCASKQCSWENRWGSH</sequence>
<name>A0A7J9CV84_GOSGO</name>
<keyword evidence="3" id="KW-1185">Reference proteome</keyword>
<feature type="chain" id="PRO_5029629159" description="Secreted protein" evidence="1">
    <location>
        <begin position="19"/>
        <end position="77"/>
    </location>
</feature>
<comment type="caution">
    <text evidence="2">The sequence shown here is derived from an EMBL/GenBank/DDBJ whole genome shotgun (WGS) entry which is preliminary data.</text>
</comment>
<gene>
    <name evidence="2" type="ORF">Gogos_001009</name>
</gene>
<evidence type="ECO:0000256" key="1">
    <source>
        <dbReference type="SAM" id="SignalP"/>
    </source>
</evidence>
<protein>
    <recommendedName>
        <fullName evidence="4">Secreted protein</fullName>
    </recommendedName>
</protein>
<dbReference type="AlphaFoldDB" id="A0A7J9CV84"/>
<evidence type="ECO:0008006" key="4">
    <source>
        <dbReference type="Google" id="ProtNLM"/>
    </source>
</evidence>
<keyword evidence="1" id="KW-0732">Signal</keyword>
<feature type="signal peptide" evidence="1">
    <location>
        <begin position="1"/>
        <end position="18"/>
    </location>
</feature>
<evidence type="ECO:0000313" key="2">
    <source>
        <dbReference type="EMBL" id="MBA0752145.1"/>
    </source>
</evidence>
<dbReference type="Proteomes" id="UP000593579">
    <property type="component" value="Unassembled WGS sequence"/>
</dbReference>
<reference evidence="2 3" key="1">
    <citation type="journal article" date="2019" name="Genome Biol. Evol.">
        <title>Insights into the evolution of the New World diploid cottons (Gossypium, subgenus Houzingenia) based on genome sequencing.</title>
        <authorList>
            <person name="Grover C.E."/>
            <person name="Arick M.A. 2nd"/>
            <person name="Thrash A."/>
            <person name="Conover J.L."/>
            <person name="Sanders W.S."/>
            <person name="Peterson D.G."/>
            <person name="Frelichowski J.E."/>
            <person name="Scheffler J.A."/>
            <person name="Scheffler B.E."/>
            <person name="Wendel J.F."/>
        </authorList>
    </citation>
    <scope>NUCLEOTIDE SEQUENCE [LARGE SCALE GENOMIC DNA]</scope>
    <source>
        <strain evidence="2">5</strain>
        <tissue evidence="2">Leaf</tissue>
    </source>
</reference>
<proteinExistence type="predicted"/>
<organism evidence="2 3">
    <name type="scientific">Gossypium gossypioides</name>
    <name type="common">Mexican cotton</name>
    <name type="synonym">Selera gossypioides</name>
    <dbReference type="NCBI Taxonomy" id="34282"/>
    <lineage>
        <taxon>Eukaryota</taxon>
        <taxon>Viridiplantae</taxon>
        <taxon>Streptophyta</taxon>
        <taxon>Embryophyta</taxon>
        <taxon>Tracheophyta</taxon>
        <taxon>Spermatophyta</taxon>
        <taxon>Magnoliopsida</taxon>
        <taxon>eudicotyledons</taxon>
        <taxon>Gunneridae</taxon>
        <taxon>Pentapetalae</taxon>
        <taxon>rosids</taxon>
        <taxon>malvids</taxon>
        <taxon>Malvales</taxon>
        <taxon>Malvaceae</taxon>
        <taxon>Malvoideae</taxon>
        <taxon>Gossypium</taxon>
    </lineage>
</organism>
<evidence type="ECO:0000313" key="3">
    <source>
        <dbReference type="Proteomes" id="UP000593579"/>
    </source>
</evidence>
<accession>A0A7J9CV84</accession>